<reference evidence="1" key="1">
    <citation type="journal article" date="2016" name="Sci. Rep.">
        <title>Molecular characterization of firefly nuptial gifts: a multi-omics approach sheds light on postcopulatory sexual selection.</title>
        <authorList>
            <person name="Al-Wathiqui N."/>
            <person name="Fallon T.R."/>
            <person name="South A."/>
            <person name="Weng J.K."/>
            <person name="Lewis S.M."/>
        </authorList>
    </citation>
    <scope>NUCLEOTIDE SEQUENCE</scope>
</reference>
<dbReference type="Gene3D" id="1.10.238.20">
    <property type="entry name" value="Pheromone/general odorant binding protein domain"/>
    <property type="match status" value="1"/>
</dbReference>
<proteinExistence type="predicted"/>
<dbReference type="AlphaFoldDB" id="A0A1Y1NFA7"/>
<sequence length="121" mass="13874">MRTFTKCMSNLGFNRSAFIEAMETHPLDHPKLHTFSQCVLKGIGALKEDGTLDFTECKAKCEKEHSMDCSFIQNVKSLKEIMTTKHRSVYFYAKQKIIPNYFGKSSKHKVSSCAALYFCLF</sequence>
<dbReference type="GO" id="GO:0005549">
    <property type="term" value="F:odorant binding"/>
    <property type="evidence" value="ECO:0007669"/>
    <property type="project" value="InterPro"/>
</dbReference>
<protein>
    <submittedName>
        <fullName evidence="1">Uncharacterized protein</fullName>
    </submittedName>
</protein>
<evidence type="ECO:0000313" key="1">
    <source>
        <dbReference type="EMBL" id="JAV96614.1"/>
    </source>
</evidence>
<organism evidence="1">
    <name type="scientific">Photinus pyralis</name>
    <name type="common">Common eastern firefly</name>
    <name type="synonym">Lampyris pyralis</name>
    <dbReference type="NCBI Taxonomy" id="7054"/>
    <lineage>
        <taxon>Eukaryota</taxon>
        <taxon>Metazoa</taxon>
        <taxon>Ecdysozoa</taxon>
        <taxon>Arthropoda</taxon>
        <taxon>Hexapoda</taxon>
        <taxon>Insecta</taxon>
        <taxon>Pterygota</taxon>
        <taxon>Neoptera</taxon>
        <taxon>Endopterygota</taxon>
        <taxon>Coleoptera</taxon>
        <taxon>Polyphaga</taxon>
        <taxon>Elateriformia</taxon>
        <taxon>Elateroidea</taxon>
        <taxon>Lampyridae</taxon>
        <taxon>Lampyrinae</taxon>
        <taxon>Photinus</taxon>
    </lineage>
</organism>
<dbReference type="InterPro" id="IPR036728">
    <property type="entry name" value="PBP_GOBP_sf"/>
</dbReference>
<dbReference type="EMBL" id="GEZM01003717">
    <property type="protein sequence ID" value="JAV96614.1"/>
    <property type="molecule type" value="Transcribed_RNA"/>
</dbReference>
<accession>A0A1Y1NFA7</accession>
<dbReference type="SUPFAM" id="SSF47565">
    <property type="entry name" value="Insect pheromone/odorant-binding proteins"/>
    <property type="match status" value="1"/>
</dbReference>
<name>A0A1Y1NFA7_PHOPY</name>